<evidence type="ECO:0000256" key="2">
    <source>
        <dbReference type="ARBA" id="ARBA00012438"/>
    </source>
</evidence>
<protein>
    <recommendedName>
        <fullName evidence="2">histidine kinase</fullName>
        <ecNumber evidence="2">2.7.13.3</ecNumber>
    </recommendedName>
</protein>
<dbReference type="InterPro" id="IPR036890">
    <property type="entry name" value="HATPase_C_sf"/>
</dbReference>
<dbReference type="SUPFAM" id="SSF55874">
    <property type="entry name" value="ATPase domain of HSP90 chaperone/DNA topoisomerase II/histidine kinase"/>
    <property type="match status" value="1"/>
</dbReference>
<dbReference type="PRINTS" id="PR00344">
    <property type="entry name" value="BCTRLSENSOR"/>
</dbReference>
<dbReference type="InterPro" id="IPR035965">
    <property type="entry name" value="PAS-like_dom_sf"/>
</dbReference>
<evidence type="ECO:0000256" key="5">
    <source>
        <dbReference type="SAM" id="MobiDB-lite"/>
    </source>
</evidence>
<feature type="domain" description="Response regulatory" evidence="7">
    <location>
        <begin position="463"/>
        <end position="579"/>
    </location>
</feature>
<evidence type="ECO:0000256" key="3">
    <source>
        <dbReference type="ARBA" id="ARBA00022553"/>
    </source>
</evidence>
<dbReference type="InterPro" id="IPR036097">
    <property type="entry name" value="HisK_dim/P_sf"/>
</dbReference>
<dbReference type="InterPro" id="IPR005467">
    <property type="entry name" value="His_kinase_dom"/>
</dbReference>
<dbReference type="SUPFAM" id="SSF55785">
    <property type="entry name" value="PYP-like sensor domain (PAS domain)"/>
    <property type="match status" value="1"/>
</dbReference>
<comment type="caution">
    <text evidence="10">The sequence shown here is derived from an EMBL/GenBank/DDBJ whole genome shotgun (WGS) entry which is preliminary data.</text>
</comment>
<dbReference type="Gene3D" id="1.10.287.130">
    <property type="match status" value="1"/>
</dbReference>
<dbReference type="SMART" id="SM00448">
    <property type="entry name" value="REC"/>
    <property type="match status" value="1"/>
</dbReference>
<dbReference type="Proteomes" id="UP000019184">
    <property type="component" value="Unassembled WGS sequence"/>
</dbReference>
<dbReference type="SUPFAM" id="SSF52172">
    <property type="entry name" value="CheY-like"/>
    <property type="match status" value="1"/>
</dbReference>
<evidence type="ECO:0000259" key="6">
    <source>
        <dbReference type="PROSITE" id="PS50109"/>
    </source>
</evidence>
<evidence type="ECO:0000256" key="1">
    <source>
        <dbReference type="ARBA" id="ARBA00000085"/>
    </source>
</evidence>
<keyword evidence="10" id="KW-0418">Kinase</keyword>
<dbReference type="Pfam" id="PF13426">
    <property type="entry name" value="PAS_9"/>
    <property type="match status" value="1"/>
</dbReference>
<dbReference type="PROSITE" id="PS50109">
    <property type="entry name" value="HIS_KIN"/>
    <property type="match status" value="1"/>
</dbReference>
<dbReference type="PROSITE" id="PS50113">
    <property type="entry name" value="PAC"/>
    <property type="match status" value="1"/>
</dbReference>
<keyword evidence="10" id="KW-0808">Transferase</keyword>
<gene>
    <name evidence="10" type="ORF">BN874_360038</name>
</gene>
<dbReference type="InterPro" id="IPR003594">
    <property type="entry name" value="HATPase_dom"/>
</dbReference>
<dbReference type="Pfam" id="PF00072">
    <property type="entry name" value="Response_reg"/>
    <property type="match status" value="1"/>
</dbReference>
<dbReference type="Gene3D" id="3.30.565.10">
    <property type="entry name" value="Histidine kinase-like ATPase, C-terminal domain"/>
    <property type="match status" value="1"/>
</dbReference>
<dbReference type="SMART" id="SM00091">
    <property type="entry name" value="PAS"/>
    <property type="match status" value="1"/>
</dbReference>
<comment type="catalytic activity">
    <reaction evidence="1">
        <text>ATP + protein L-histidine = ADP + protein N-phospho-L-histidine.</text>
        <dbReference type="EC" id="2.7.13.3"/>
    </reaction>
</comment>
<dbReference type="NCBIfam" id="TIGR00229">
    <property type="entry name" value="sensory_box"/>
    <property type="match status" value="1"/>
</dbReference>
<dbReference type="InterPro" id="IPR003661">
    <property type="entry name" value="HisK_dim/P_dom"/>
</dbReference>
<dbReference type="PROSITE" id="PS50110">
    <property type="entry name" value="RESPONSE_REGULATORY"/>
    <property type="match status" value="1"/>
</dbReference>
<name>A0A7U7J5A0_9GAMM</name>
<dbReference type="Gene3D" id="3.30.450.20">
    <property type="entry name" value="PAS domain"/>
    <property type="match status" value="1"/>
</dbReference>
<dbReference type="AlphaFoldDB" id="A0A7U7J5A0"/>
<feature type="region of interest" description="Disordered" evidence="5">
    <location>
        <begin position="1"/>
        <end position="26"/>
    </location>
</feature>
<dbReference type="InterPro" id="IPR004358">
    <property type="entry name" value="Sig_transdc_His_kin-like_C"/>
</dbReference>
<dbReference type="EMBL" id="CBTK010000250">
    <property type="protein sequence ID" value="CDH46155.1"/>
    <property type="molecule type" value="Genomic_DNA"/>
</dbReference>
<dbReference type="Pfam" id="PF02518">
    <property type="entry name" value="HATPase_c"/>
    <property type="match status" value="1"/>
</dbReference>
<dbReference type="SMART" id="SM00388">
    <property type="entry name" value="HisKA"/>
    <property type="match status" value="1"/>
</dbReference>
<evidence type="ECO:0000259" key="9">
    <source>
        <dbReference type="PROSITE" id="PS50113"/>
    </source>
</evidence>
<dbReference type="CDD" id="cd00156">
    <property type="entry name" value="REC"/>
    <property type="match status" value="1"/>
</dbReference>
<dbReference type="EC" id="2.7.13.3" evidence="2"/>
<evidence type="ECO:0000259" key="7">
    <source>
        <dbReference type="PROSITE" id="PS50110"/>
    </source>
</evidence>
<dbReference type="CDD" id="cd00130">
    <property type="entry name" value="PAS"/>
    <property type="match status" value="1"/>
</dbReference>
<dbReference type="InterPro" id="IPR001789">
    <property type="entry name" value="Sig_transdc_resp-reg_receiver"/>
</dbReference>
<dbReference type="RefSeq" id="WP_051497865.1">
    <property type="nucleotide sequence ID" value="NZ_CBTK010000250.1"/>
</dbReference>
<organism evidence="10 11">
    <name type="scientific">Candidatus Contendobacter odensis Run_B_J11</name>
    <dbReference type="NCBI Taxonomy" id="1400861"/>
    <lineage>
        <taxon>Bacteria</taxon>
        <taxon>Pseudomonadati</taxon>
        <taxon>Pseudomonadota</taxon>
        <taxon>Gammaproteobacteria</taxon>
        <taxon>Candidatus Competibacteraceae</taxon>
        <taxon>Candidatus Contendibacter</taxon>
    </lineage>
</organism>
<dbReference type="InterPro" id="IPR000700">
    <property type="entry name" value="PAS-assoc_C"/>
</dbReference>
<evidence type="ECO:0000259" key="8">
    <source>
        <dbReference type="PROSITE" id="PS50112"/>
    </source>
</evidence>
<feature type="domain" description="PAS" evidence="8">
    <location>
        <begin position="66"/>
        <end position="136"/>
    </location>
</feature>
<feature type="domain" description="Histidine kinase" evidence="6">
    <location>
        <begin position="216"/>
        <end position="441"/>
    </location>
</feature>
<dbReference type="Pfam" id="PF00512">
    <property type="entry name" value="HisKA"/>
    <property type="match status" value="1"/>
</dbReference>
<dbReference type="SMART" id="SM00387">
    <property type="entry name" value="HATPase_c"/>
    <property type="match status" value="1"/>
</dbReference>
<accession>A0A7U7J5A0</accession>
<dbReference type="GO" id="GO:0000155">
    <property type="term" value="F:phosphorelay sensor kinase activity"/>
    <property type="evidence" value="ECO:0007669"/>
    <property type="project" value="InterPro"/>
</dbReference>
<dbReference type="CDD" id="cd00082">
    <property type="entry name" value="HisKA"/>
    <property type="match status" value="1"/>
</dbReference>
<dbReference type="SUPFAM" id="SSF47384">
    <property type="entry name" value="Homodimeric domain of signal transducing histidine kinase"/>
    <property type="match status" value="1"/>
</dbReference>
<dbReference type="OrthoDB" id="9772100at2"/>
<evidence type="ECO:0000313" key="11">
    <source>
        <dbReference type="Proteomes" id="UP000019184"/>
    </source>
</evidence>
<feature type="modified residue" description="4-aspartylphosphate" evidence="4">
    <location>
        <position position="514"/>
    </location>
</feature>
<evidence type="ECO:0000256" key="4">
    <source>
        <dbReference type="PROSITE-ProRule" id="PRU00169"/>
    </source>
</evidence>
<keyword evidence="3 4" id="KW-0597">Phosphoprotein</keyword>
<proteinExistence type="predicted"/>
<dbReference type="InterPro" id="IPR011006">
    <property type="entry name" value="CheY-like_superfamily"/>
</dbReference>
<sequence>MTQDDQGGAKNLREKAETSASGRYLEMPELSSDQARKLFHKLQVHQIELEIQNEELRRIMGELEQSRNQFSLLFHQAPIGYLVLNEVGLIYEANETFCRMISYTRDQLMGSPFAECMEGDDRGVFLARYRALFKNPAEKSLEALIRRNQGPAFYAHMEGAIIHTILGRNQNNNTPLLLLAVTDITERKWAEEKRLQLERQLQQTQKLESLGVLAGGIAHDFNNLLAIILGNASLALDDLPHLSPARENLSAIEATSLRAAELCRQMLAYSGKGRFAIENIRLGALIGEMVSLLKSSLSKKAVLNLNLKEPLPPLRGDPSQIRQVVMNLVINASEAIGERSGVVTISTGVMECSHEYLGDVYLDERLTEGSYVWLQIADTGCGMDPETQRRIFEPFFTTKFTGRGLGLSAVIGIVRGHRGTLKVYSKPNKGTTIKLLFPITTEEAMPVDTYDGVVPSDWKGTGIILLVDDEESIRAMGNRMLERLGFQVLAAADGRAALEIYRTRREEIALVLLDLTMPHMDGAETFRELRRIDPAVRVVMSSGYTESEIAPRFAGDRLSGFLQKPYALYALAQCLRGALSGSDLVRGKDASSPA</sequence>
<dbReference type="PANTHER" id="PTHR43065">
    <property type="entry name" value="SENSOR HISTIDINE KINASE"/>
    <property type="match status" value="1"/>
</dbReference>
<dbReference type="PROSITE" id="PS50112">
    <property type="entry name" value="PAS"/>
    <property type="match status" value="1"/>
</dbReference>
<keyword evidence="11" id="KW-1185">Reference proteome</keyword>
<reference evidence="10 11" key="1">
    <citation type="journal article" date="2014" name="ISME J.">
        <title>Candidatus Competibacter-lineage genomes retrieved from metagenomes reveal functional metabolic diversity.</title>
        <authorList>
            <person name="McIlroy S.J."/>
            <person name="Albertsen M."/>
            <person name="Andresen E.K."/>
            <person name="Saunders A.M."/>
            <person name="Kristiansen R."/>
            <person name="Stokholm-Bjerregaard M."/>
            <person name="Nielsen K.L."/>
            <person name="Nielsen P.H."/>
        </authorList>
    </citation>
    <scope>NUCLEOTIDE SEQUENCE [LARGE SCALE GENOMIC DNA]</scope>
    <source>
        <strain evidence="10 11">Run_B_J11</strain>
    </source>
</reference>
<dbReference type="InterPro" id="IPR000014">
    <property type="entry name" value="PAS"/>
</dbReference>
<feature type="domain" description="PAC" evidence="9">
    <location>
        <begin position="139"/>
        <end position="196"/>
    </location>
</feature>
<evidence type="ECO:0000313" key="10">
    <source>
        <dbReference type="EMBL" id="CDH46155.1"/>
    </source>
</evidence>
<dbReference type="Gene3D" id="3.40.50.2300">
    <property type="match status" value="1"/>
</dbReference>
<dbReference type="PANTHER" id="PTHR43065:SF42">
    <property type="entry name" value="TWO-COMPONENT SENSOR PPRA"/>
    <property type="match status" value="1"/>
</dbReference>